<feature type="chain" id="PRO_5008132875" description="Leucine rich immune protein (Coil-less)" evidence="3">
    <location>
        <begin position="44"/>
        <end position="464"/>
    </location>
</feature>
<keyword evidence="2" id="KW-0677">Repeat</keyword>
<dbReference type="SMART" id="SM00369">
    <property type="entry name" value="LRR_TYP"/>
    <property type="match status" value="5"/>
</dbReference>
<keyword evidence="3" id="KW-0732">Signal</keyword>
<dbReference type="STRING" id="69004.A0A182QGK2"/>
<dbReference type="EMBL" id="AXCN02000381">
    <property type="status" value="NOT_ANNOTATED_CDS"/>
    <property type="molecule type" value="Genomic_DNA"/>
</dbReference>
<dbReference type="Gene3D" id="3.80.10.10">
    <property type="entry name" value="Ribonuclease Inhibitor"/>
    <property type="match status" value="2"/>
</dbReference>
<dbReference type="PANTHER" id="PTHR24366:SF96">
    <property type="entry name" value="LEUCINE RICH REPEAT CONTAINING 53"/>
    <property type="match status" value="1"/>
</dbReference>
<reference evidence="4" key="2">
    <citation type="submission" date="2020-05" db="UniProtKB">
        <authorList>
            <consortium name="EnsemblMetazoa"/>
        </authorList>
    </citation>
    <scope>IDENTIFICATION</scope>
    <source>
        <strain evidence="4">FAR1</strain>
    </source>
</reference>
<dbReference type="PANTHER" id="PTHR24366">
    <property type="entry name" value="IG(IMMUNOGLOBULIN) AND LRR(LEUCINE RICH REPEAT) DOMAINS"/>
    <property type="match status" value="1"/>
</dbReference>
<keyword evidence="1" id="KW-0433">Leucine-rich repeat</keyword>
<keyword evidence="5" id="KW-1185">Reference proteome</keyword>
<evidence type="ECO:0000256" key="1">
    <source>
        <dbReference type="ARBA" id="ARBA00022614"/>
    </source>
</evidence>
<proteinExistence type="predicted"/>
<organism evidence="4 5">
    <name type="scientific">Anopheles farauti</name>
    <dbReference type="NCBI Taxonomy" id="69004"/>
    <lineage>
        <taxon>Eukaryota</taxon>
        <taxon>Metazoa</taxon>
        <taxon>Ecdysozoa</taxon>
        <taxon>Arthropoda</taxon>
        <taxon>Hexapoda</taxon>
        <taxon>Insecta</taxon>
        <taxon>Pterygota</taxon>
        <taxon>Neoptera</taxon>
        <taxon>Endopterygota</taxon>
        <taxon>Diptera</taxon>
        <taxon>Nematocera</taxon>
        <taxon>Culicoidea</taxon>
        <taxon>Culicidae</taxon>
        <taxon>Anophelinae</taxon>
        <taxon>Anopheles</taxon>
    </lineage>
</organism>
<accession>A0A182QGK2</accession>
<evidence type="ECO:0000313" key="4">
    <source>
        <dbReference type="EnsemblMetazoa" id="AFAF009733-PA"/>
    </source>
</evidence>
<dbReference type="Proteomes" id="UP000075886">
    <property type="component" value="Unassembled WGS sequence"/>
</dbReference>
<evidence type="ECO:0000313" key="5">
    <source>
        <dbReference type="Proteomes" id="UP000075886"/>
    </source>
</evidence>
<dbReference type="SUPFAM" id="SSF52058">
    <property type="entry name" value="L domain-like"/>
    <property type="match status" value="1"/>
</dbReference>
<name>A0A182QGK2_9DIPT</name>
<dbReference type="Pfam" id="PF13855">
    <property type="entry name" value="LRR_8"/>
    <property type="match status" value="1"/>
</dbReference>
<evidence type="ECO:0000256" key="2">
    <source>
        <dbReference type="ARBA" id="ARBA00022737"/>
    </source>
</evidence>
<dbReference type="InterPro" id="IPR003591">
    <property type="entry name" value="Leu-rich_rpt_typical-subtyp"/>
</dbReference>
<dbReference type="EnsemblMetazoa" id="AFAF009733-RA">
    <property type="protein sequence ID" value="AFAF009733-PA"/>
    <property type="gene ID" value="AFAF009733"/>
</dbReference>
<dbReference type="InterPro" id="IPR001611">
    <property type="entry name" value="Leu-rich_rpt"/>
</dbReference>
<protein>
    <recommendedName>
        <fullName evidence="6">Leucine rich immune protein (Coil-less)</fullName>
    </recommendedName>
</protein>
<dbReference type="AlphaFoldDB" id="A0A182QGK2"/>
<dbReference type="InterPro" id="IPR032675">
    <property type="entry name" value="LRR_dom_sf"/>
</dbReference>
<sequence>MDILDGKRFNSPIRANIQQHRTSLASLLVLWIMFQMGPLPCRSQCMEDGLSYCNVGVINMTSDGGVKLRTTIETIDDDVLTINIDQLIVGISASGPFLQRIAAYTETITYAVYRDPVFQIPNGNTIEEIELNGAGVLRTIVAGTNNHLKRLQVERCLLDRLPPTLHEMGELTELIIMRCALSALRLDMLLANSKLTIVDLSQNKIRQILPVTTAAKHESAIVSLSFIENLLERLDMAAFAMMPNLQSLDLWGNRIVRFEATAPVTYPSLSQLYLVANEIAYFDARNLSLPSLEVLLLNQNALTEVPAHWGVMPRLKNLGLEENKFKQVDMSVFRMFPELTGIYLGQGEIESVRTSSPVVLPILADLLLEQNKLVSVNLTGCTFPNMHTISLVENRLTAIPPLFQHFPKMSMLAISNPIKCSNVVAFKKQIVAERLYVSVGTSQYECDTTSSIELDPSRRICCDA</sequence>
<feature type="signal peptide" evidence="3">
    <location>
        <begin position="1"/>
        <end position="43"/>
    </location>
</feature>
<reference evidence="5" key="1">
    <citation type="submission" date="2014-01" db="EMBL/GenBank/DDBJ databases">
        <title>The Genome Sequence of Anopheles farauti FAR1 (V2).</title>
        <authorList>
            <consortium name="The Broad Institute Genomics Platform"/>
            <person name="Neafsey D.E."/>
            <person name="Besansky N."/>
            <person name="Howell P."/>
            <person name="Walton C."/>
            <person name="Young S.K."/>
            <person name="Zeng Q."/>
            <person name="Gargeya S."/>
            <person name="Fitzgerald M."/>
            <person name="Haas B."/>
            <person name="Abouelleil A."/>
            <person name="Allen A.W."/>
            <person name="Alvarado L."/>
            <person name="Arachchi H.M."/>
            <person name="Berlin A.M."/>
            <person name="Chapman S.B."/>
            <person name="Gainer-Dewar J."/>
            <person name="Goldberg J."/>
            <person name="Griggs A."/>
            <person name="Gujja S."/>
            <person name="Hansen M."/>
            <person name="Howarth C."/>
            <person name="Imamovic A."/>
            <person name="Ireland A."/>
            <person name="Larimer J."/>
            <person name="McCowan C."/>
            <person name="Murphy C."/>
            <person name="Pearson M."/>
            <person name="Poon T.W."/>
            <person name="Priest M."/>
            <person name="Roberts A."/>
            <person name="Saif S."/>
            <person name="Shea T."/>
            <person name="Sisk P."/>
            <person name="Sykes S."/>
            <person name="Wortman J."/>
            <person name="Nusbaum C."/>
            <person name="Birren B."/>
        </authorList>
    </citation>
    <scope>NUCLEOTIDE SEQUENCE [LARGE SCALE GENOMIC DNA]</scope>
    <source>
        <strain evidence="5">FAR1</strain>
    </source>
</reference>
<evidence type="ECO:0008006" key="6">
    <source>
        <dbReference type="Google" id="ProtNLM"/>
    </source>
</evidence>
<evidence type="ECO:0000256" key="3">
    <source>
        <dbReference type="SAM" id="SignalP"/>
    </source>
</evidence>
<dbReference type="VEuPathDB" id="VectorBase:AFAF009733"/>